<dbReference type="RefSeq" id="WP_089817108.1">
    <property type="nucleotide sequence ID" value="NZ_FOZK01000002.1"/>
</dbReference>
<evidence type="ECO:0000256" key="1">
    <source>
        <dbReference type="ARBA" id="ARBA00005417"/>
    </source>
</evidence>
<dbReference type="GO" id="GO:0016887">
    <property type="term" value="F:ATP hydrolysis activity"/>
    <property type="evidence" value="ECO:0007669"/>
    <property type="project" value="InterPro"/>
</dbReference>
<keyword evidence="3" id="KW-0547">Nucleotide-binding</keyword>
<feature type="domain" description="ABC transporter" evidence="5">
    <location>
        <begin position="9"/>
        <end position="226"/>
    </location>
</feature>
<dbReference type="CDD" id="cd03230">
    <property type="entry name" value="ABC_DR_subfamily_A"/>
    <property type="match status" value="1"/>
</dbReference>
<dbReference type="STRING" id="767519.SAMN05216559_2801"/>
<dbReference type="OrthoDB" id="40048at2157"/>
<sequence>MTDAEEPVLTVDGVRHAFGDLTVLEDVSFSADRGSVVSLVGPNGSGKSTLLRIVAGLIEQTAGEVTVAASANRPVGYLPQTPAFRPQFSLAETLSFYGDLAEVDVDVDDRLRRVGLQNVPDRRVDALSGGMTRLLGIAQATIGDPPLLVLDEPSSGLDPVMVEHVSAVVDDLAGEGTTVLLATHNIDAVEQMADTVLVLDGGTIVAAEAPAALRERTGADTLTGALADVIERDETASVSVGKRGEGE</sequence>
<dbReference type="InterPro" id="IPR003439">
    <property type="entry name" value="ABC_transporter-like_ATP-bd"/>
</dbReference>
<dbReference type="PANTHER" id="PTHR42711">
    <property type="entry name" value="ABC TRANSPORTER ATP-BINDING PROTEIN"/>
    <property type="match status" value="1"/>
</dbReference>
<dbReference type="Gene3D" id="3.40.50.300">
    <property type="entry name" value="P-loop containing nucleotide triphosphate hydrolases"/>
    <property type="match status" value="1"/>
</dbReference>
<accession>A0A1I6LJE0</accession>
<evidence type="ECO:0000259" key="5">
    <source>
        <dbReference type="PROSITE" id="PS50893"/>
    </source>
</evidence>
<keyword evidence="7" id="KW-1185">Reference proteome</keyword>
<reference evidence="6 7" key="1">
    <citation type="submission" date="2016-10" db="EMBL/GenBank/DDBJ databases">
        <authorList>
            <person name="de Groot N.N."/>
        </authorList>
    </citation>
    <scope>NUCLEOTIDE SEQUENCE [LARGE SCALE GENOMIC DNA]</scope>
    <source>
        <strain evidence="6 7">CGMCC 1.10457</strain>
    </source>
</reference>
<keyword evidence="4" id="KW-0067">ATP-binding</keyword>
<name>A0A1I6LJE0_9EURY</name>
<evidence type="ECO:0000313" key="7">
    <source>
        <dbReference type="Proteomes" id="UP000199062"/>
    </source>
</evidence>
<dbReference type="InterPro" id="IPR050763">
    <property type="entry name" value="ABC_transporter_ATP-binding"/>
</dbReference>
<dbReference type="EMBL" id="FOZK01000002">
    <property type="protein sequence ID" value="SFS03556.1"/>
    <property type="molecule type" value="Genomic_DNA"/>
</dbReference>
<dbReference type="InterPro" id="IPR003593">
    <property type="entry name" value="AAA+_ATPase"/>
</dbReference>
<evidence type="ECO:0000256" key="2">
    <source>
        <dbReference type="ARBA" id="ARBA00022448"/>
    </source>
</evidence>
<dbReference type="SUPFAM" id="SSF52540">
    <property type="entry name" value="P-loop containing nucleoside triphosphate hydrolases"/>
    <property type="match status" value="1"/>
</dbReference>
<dbReference type="PANTHER" id="PTHR42711:SF5">
    <property type="entry name" value="ABC TRANSPORTER ATP-BINDING PROTEIN NATA"/>
    <property type="match status" value="1"/>
</dbReference>
<dbReference type="InterPro" id="IPR027417">
    <property type="entry name" value="P-loop_NTPase"/>
</dbReference>
<dbReference type="Pfam" id="PF00005">
    <property type="entry name" value="ABC_tran"/>
    <property type="match status" value="1"/>
</dbReference>
<evidence type="ECO:0000313" key="6">
    <source>
        <dbReference type="EMBL" id="SFS03556.1"/>
    </source>
</evidence>
<dbReference type="AlphaFoldDB" id="A0A1I6LJE0"/>
<evidence type="ECO:0000256" key="4">
    <source>
        <dbReference type="ARBA" id="ARBA00022840"/>
    </source>
</evidence>
<dbReference type="GO" id="GO:0005524">
    <property type="term" value="F:ATP binding"/>
    <property type="evidence" value="ECO:0007669"/>
    <property type="project" value="UniProtKB-KW"/>
</dbReference>
<dbReference type="Proteomes" id="UP000199062">
    <property type="component" value="Unassembled WGS sequence"/>
</dbReference>
<keyword evidence="2" id="KW-0813">Transport</keyword>
<dbReference type="PROSITE" id="PS50893">
    <property type="entry name" value="ABC_TRANSPORTER_2"/>
    <property type="match status" value="1"/>
</dbReference>
<gene>
    <name evidence="6" type="ORF">SAMN05216559_2801</name>
</gene>
<protein>
    <submittedName>
        <fullName evidence="6">ABC-type multidrug transport system, ATPase component</fullName>
    </submittedName>
</protein>
<dbReference type="SMART" id="SM00382">
    <property type="entry name" value="AAA"/>
    <property type="match status" value="1"/>
</dbReference>
<proteinExistence type="inferred from homology"/>
<organism evidence="6 7">
    <name type="scientific">Halomicrobium zhouii</name>
    <dbReference type="NCBI Taxonomy" id="767519"/>
    <lineage>
        <taxon>Archaea</taxon>
        <taxon>Methanobacteriati</taxon>
        <taxon>Methanobacteriota</taxon>
        <taxon>Stenosarchaea group</taxon>
        <taxon>Halobacteria</taxon>
        <taxon>Halobacteriales</taxon>
        <taxon>Haloarculaceae</taxon>
        <taxon>Halomicrobium</taxon>
    </lineage>
</organism>
<comment type="similarity">
    <text evidence="1">Belongs to the ABC transporter superfamily.</text>
</comment>
<evidence type="ECO:0000256" key="3">
    <source>
        <dbReference type="ARBA" id="ARBA00022741"/>
    </source>
</evidence>